<keyword evidence="5 8" id="KW-0812">Transmembrane</keyword>
<keyword evidence="8" id="KW-0460">Magnesium</keyword>
<evidence type="ECO:0000256" key="5">
    <source>
        <dbReference type="ARBA" id="ARBA00022692"/>
    </source>
</evidence>
<proteinExistence type="inferred from homology"/>
<comment type="subcellular location">
    <subcellularLocation>
        <location evidence="1">Cell membrane</location>
        <topology evidence="1">Multi-pass membrane protein</topology>
    </subcellularLocation>
    <subcellularLocation>
        <location evidence="8">Membrane</location>
        <topology evidence="8">Multi-pass membrane protein</topology>
    </subcellularLocation>
</comment>
<dbReference type="Gene3D" id="3.30.460.20">
    <property type="entry name" value="CorA soluble domain-like"/>
    <property type="match status" value="1"/>
</dbReference>
<dbReference type="SUPFAM" id="SSF143865">
    <property type="entry name" value="CorA soluble domain-like"/>
    <property type="match status" value="1"/>
</dbReference>
<dbReference type="InterPro" id="IPR045861">
    <property type="entry name" value="CorA_cytoplasmic_dom"/>
</dbReference>
<reference evidence="9 10" key="1">
    <citation type="submission" date="2019-02" db="EMBL/GenBank/DDBJ databases">
        <title>Deep-cultivation of Planctomycetes and their phenomic and genomic characterization uncovers novel biology.</title>
        <authorList>
            <person name="Wiegand S."/>
            <person name="Jogler M."/>
            <person name="Boedeker C."/>
            <person name="Pinto D."/>
            <person name="Vollmers J."/>
            <person name="Rivas-Marin E."/>
            <person name="Kohn T."/>
            <person name="Peeters S.H."/>
            <person name="Heuer A."/>
            <person name="Rast P."/>
            <person name="Oberbeckmann S."/>
            <person name="Bunk B."/>
            <person name="Jeske O."/>
            <person name="Meyerdierks A."/>
            <person name="Storesund J.E."/>
            <person name="Kallscheuer N."/>
            <person name="Luecker S."/>
            <person name="Lage O.M."/>
            <person name="Pohl T."/>
            <person name="Merkel B.J."/>
            <person name="Hornburger P."/>
            <person name="Mueller R.-W."/>
            <person name="Bruemmer F."/>
            <person name="Labrenz M."/>
            <person name="Spormann A.M."/>
            <person name="Op den Camp H."/>
            <person name="Overmann J."/>
            <person name="Amann R."/>
            <person name="Jetten M.S.M."/>
            <person name="Mascher T."/>
            <person name="Medema M.H."/>
            <person name="Devos D.P."/>
            <person name="Kaster A.-K."/>
            <person name="Ovreas L."/>
            <person name="Rohde M."/>
            <person name="Galperin M.Y."/>
            <person name="Jogler C."/>
        </authorList>
    </citation>
    <scope>NUCLEOTIDE SEQUENCE [LARGE SCALE GENOMIC DNA]</scope>
    <source>
        <strain evidence="9 10">Mal48</strain>
    </source>
</reference>
<dbReference type="Proteomes" id="UP000315724">
    <property type="component" value="Chromosome"/>
</dbReference>
<comment type="similarity">
    <text evidence="2 8">Belongs to the CorA metal ion transporter (MIT) (TC 1.A.35) family.</text>
</comment>
<evidence type="ECO:0000256" key="4">
    <source>
        <dbReference type="ARBA" id="ARBA00022475"/>
    </source>
</evidence>
<feature type="transmembrane region" description="Helical" evidence="8">
    <location>
        <begin position="337"/>
        <end position="358"/>
    </location>
</feature>
<accession>A0A517QHK8</accession>
<evidence type="ECO:0000313" key="9">
    <source>
        <dbReference type="EMBL" id="QDT31116.1"/>
    </source>
</evidence>
<dbReference type="Gene3D" id="1.20.58.340">
    <property type="entry name" value="Magnesium transport protein CorA, transmembrane region"/>
    <property type="match status" value="2"/>
</dbReference>
<dbReference type="Pfam" id="PF01544">
    <property type="entry name" value="CorA"/>
    <property type="match status" value="1"/>
</dbReference>
<evidence type="ECO:0000256" key="2">
    <source>
        <dbReference type="ARBA" id="ARBA00009765"/>
    </source>
</evidence>
<keyword evidence="8" id="KW-0406">Ion transport</keyword>
<keyword evidence="6 8" id="KW-1133">Transmembrane helix</keyword>
<keyword evidence="10" id="KW-1185">Reference proteome</keyword>
<dbReference type="SUPFAM" id="SSF144083">
    <property type="entry name" value="Magnesium transport protein CorA, transmembrane region"/>
    <property type="match status" value="1"/>
</dbReference>
<dbReference type="GO" id="GO:0015087">
    <property type="term" value="F:cobalt ion transmembrane transporter activity"/>
    <property type="evidence" value="ECO:0007669"/>
    <property type="project" value="UniProtKB-UniRule"/>
</dbReference>
<dbReference type="InterPro" id="IPR045863">
    <property type="entry name" value="CorA_TM1_TM2"/>
</dbReference>
<dbReference type="CDD" id="cd12828">
    <property type="entry name" value="TmCorA-like_1"/>
    <property type="match status" value="1"/>
</dbReference>
<sequence>MNKLIRKIRIPNPKRVFHRRTTPATAPGTVTSIEGETETFIRQIYFEKEKITDVELDSAKDIMDPTDKPGVLWVDIIGVGDGELVEEVGRQFGLHPLALEDVVHTHQRSKCDDYGSRLYFVVKMLTNHESLSSEQVSLFLGPNFVISFQEKKGDCFDPIRDRIRNHSRIRGRRPDYLFYALIDAIIDGYFPRLEDFGMKLEFIEEQILNQEGEMDQVYQIRRDLLRIRKHAWQHREAVQTLIRQDHELVSSETQVYLRDCYDHTIQLIDVAESFRDQCTNLRDLHLSEMSARQNEVMKTLTIFATIFMPMSFVAGVYGMNFDRGASEWNMPETEWYYGYPFALMVMGFIGFGLLCYFWRKGWLKS</sequence>
<keyword evidence="3 8" id="KW-0813">Transport</keyword>
<dbReference type="RefSeq" id="WP_197441958.1">
    <property type="nucleotide sequence ID" value="NZ_CP036267.1"/>
</dbReference>
<dbReference type="EMBL" id="CP036267">
    <property type="protein sequence ID" value="QDT31116.1"/>
    <property type="molecule type" value="Genomic_DNA"/>
</dbReference>
<evidence type="ECO:0000256" key="8">
    <source>
        <dbReference type="RuleBase" id="RU362010"/>
    </source>
</evidence>
<protein>
    <recommendedName>
        <fullName evidence="8">Magnesium transport protein CorA</fullName>
    </recommendedName>
</protein>
<evidence type="ECO:0000256" key="6">
    <source>
        <dbReference type="ARBA" id="ARBA00022989"/>
    </source>
</evidence>
<keyword evidence="4 8" id="KW-1003">Cell membrane</keyword>
<evidence type="ECO:0000256" key="7">
    <source>
        <dbReference type="ARBA" id="ARBA00023136"/>
    </source>
</evidence>
<dbReference type="PANTHER" id="PTHR46494:SF1">
    <property type="entry name" value="CORA FAMILY METAL ION TRANSPORTER (EUROFUNG)"/>
    <property type="match status" value="1"/>
</dbReference>
<feature type="transmembrane region" description="Helical" evidence="8">
    <location>
        <begin position="299"/>
        <end position="317"/>
    </location>
</feature>
<dbReference type="KEGG" id="tpol:Mal48_03470"/>
<organism evidence="9 10">
    <name type="scientific">Thalassoglobus polymorphus</name>
    <dbReference type="NCBI Taxonomy" id="2527994"/>
    <lineage>
        <taxon>Bacteria</taxon>
        <taxon>Pseudomonadati</taxon>
        <taxon>Planctomycetota</taxon>
        <taxon>Planctomycetia</taxon>
        <taxon>Planctomycetales</taxon>
        <taxon>Planctomycetaceae</taxon>
        <taxon>Thalassoglobus</taxon>
    </lineage>
</organism>
<evidence type="ECO:0000256" key="1">
    <source>
        <dbReference type="ARBA" id="ARBA00004651"/>
    </source>
</evidence>
<gene>
    <name evidence="9" type="primary">corA_1</name>
    <name evidence="8" type="synonym">corA</name>
    <name evidence="9" type="ORF">Mal48_03470</name>
</gene>
<dbReference type="GO" id="GO:0050897">
    <property type="term" value="F:cobalt ion binding"/>
    <property type="evidence" value="ECO:0007669"/>
    <property type="project" value="TreeGrafter"/>
</dbReference>
<name>A0A517QHK8_9PLAN</name>
<dbReference type="GO" id="GO:0015095">
    <property type="term" value="F:magnesium ion transmembrane transporter activity"/>
    <property type="evidence" value="ECO:0007669"/>
    <property type="project" value="UniProtKB-UniRule"/>
</dbReference>
<dbReference type="FunFam" id="1.20.58.340:FF:000012">
    <property type="entry name" value="Magnesium transport protein CorA"/>
    <property type="match status" value="1"/>
</dbReference>
<dbReference type="AlphaFoldDB" id="A0A517QHK8"/>
<keyword evidence="7 8" id="KW-0472">Membrane</keyword>
<dbReference type="InterPro" id="IPR004488">
    <property type="entry name" value="Mg/Co-transport_prot_CorA"/>
</dbReference>
<dbReference type="PANTHER" id="PTHR46494">
    <property type="entry name" value="CORA FAMILY METAL ION TRANSPORTER (EUROFUNG)"/>
    <property type="match status" value="1"/>
</dbReference>
<dbReference type="NCBIfam" id="TIGR00383">
    <property type="entry name" value="corA"/>
    <property type="match status" value="1"/>
</dbReference>
<dbReference type="InterPro" id="IPR002523">
    <property type="entry name" value="MgTranspt_CorA/ZnTranspt_ZntB"/>
</dbReference>
<comment type="function">
    <text evidence="8">Mediates influx of magnesium ions.</text>
</comment>
<dbReference type="GO" id="GO:0005886">
    <property type="term" value="C:plasma membrane"/>
    <property type="evidence" value="ECO:0007669"/>
    <property type="project" value="UniProtKB-SubCell"/>
</dbReference>
<evidence type="ECO:0000313" key="10">
    <source>
        <dbReference type="Proteomes" id="UP000315724"/>
    </source>
</evidence>
<dbReference type="GO" id="GO:0000287">
    <property type="term" value="F:magnesium ion binding"/>
    <property type="evidence" value="ECO:0007669"/>
    <property type="project" value="TreeGrafter"/>
</dbReference>
<evidence type="ECO:0000256" key="3">
    <source>
        <dbReference type="ARBA" id="ARBA00022448"/>
    </source>
</evidence>